<dbReference type="AlphaFoldDB" id="A0A7Y2ED15"/>
<reference evidence="3 4" key="1">
    <citation type="submission" date="2020-03" db="EMBL/GenBank/DDBJ databases">
        <title>Metabolic flexibility allows generalist bacteria to become dominant in a frequently disturbed ecosystem.</title>
        <authorList>
            <person name="Chen Y.-J."/>
            <person name="Leung P.M."/>
            <person name="Bay S.K."/>
            <person name="Hugenholtz P."/>
            <person name="Kessler A.J."/>
            <person name="Shelley G."/>
            <person name="Waite D.W."/>
            <person name="Cook P.L."/>
            <person name="Greening C."/>
        </authorList>
    </citation>
    <scope>NUCLEOTIDE SEQUENCE [LARGE SCALE GENOMIC DNA]</scope>
    <source>
        <strain evidence="3">SS_bin_28</strain>
    </source>
</reference>
<dbReference type="InterPro" id="IPR053728">
    <property type="entry name" value="Alginate_Permeability_Chnl"/>
</dbReference>
<name>A0A7Y2ED15_UNCEI</name>
<gene>
    <name evidence="3" type="ORF">HKN21_13335</name>
</gene>
<protein>
    <submittedName>
        <fullName evidence="3">Alginate export family protein</fullName>
    </submittedName>
</protein>
<feature type="domain" description="Alginate export" evidence="2">
    <location>
        <begin position="124"/>
        <end position="436"/>
    </location>
</feature>
<proteinExistence type="predicted"/>
<evidence type="ECO:0000313" key="3">
    <source>
        <dbReference type="EMBL" id="NNF07740.1"/>
    </source>
</evidence>
<evidence type="ECO:0000256" key="1">
    <source>
        <dbReference type="SAM" id="SignalP"/>
    </source>
</evidence>
<evidence type="ECO:0000259" key="2">
    <source>
        <dbReference type="Pfam" id="PF13372"/>
    </source>
</evidence>
<dbReference type="EMBL" id="JABDJR010000536">
    <property type="protein sequence ID" value="NNF07740.1"/>
    <property type="molecule type" value="Genomic_DNA"/>
</dbReference>
<sequence length="462" mass="50040">MMKLWLGILATLVLASTSTEAALAAKGSATLRLRYEQFDTPSGNPALDQQFGGFHARLRLKGAAWHGSWSIQGTLQGAATQSLPENGAFGINPVYLAANDGDTDPGKLSLLEGYVSGHGDSWDLKLGRQSFAEGAELKTGVKYLDGVAKARLAERLIGNWDWVNVGRRYDGVRLGAKAEDSRIEAFYMQPLAGGVNYKEAHEWLDDLQLYGVTMSSVREGLFPTTLVRGSVFRYEDERPGAINATGDEVDVWTVVGSILGGSKGSDALVWVAGQFGDWGNDDHSAWAVIVEVGKRLSDVKGKPQVRVGYAQASGDDGTDGDHTSFFNVLPTNHKFYGRMDYNAFSNLRNLYAIASFTPTQSTSVRLAAHTYLLVERTDAWYGGSGAFNENVLGYAARRPASGTFRNRGIGQEVDVDITHTINGNLKTMLGGGFFRADQAADEVLTHDGDGYWGYLQVVANVN</sequence>
<evidence type="ECO:0000313" key="4">
    <source>
        <dbReference type="Proteomes" id="UP000547674"/>
    </source>
</evidence>
<dbReference type="Pfam" id="PF13372">
    <property type="entry name" value="Alginate_exp"/>
    <property type="match status" value="1"/>
</dbReference>
<feature type="chain" id="PRO_5031542375" evidence="1">
    <location>
        <begin position="22"/>
        <end position="462"/>
    </location>
</feature>
<dbReference type="Gene3D" id="2.40.160.100">
    <property type="match status" value="1"/>
</dbReference>
<dbReference type="InterPro" id="IPR025388">
    <property type="entry name" value="Alginate_export_dom"/>
</dbReference>
<feature type="signal peptide" evidence="1">
    <location>
        <begin position="1"/>
        <end position="21"/>
    </location>
</feature>
<keyword evidence="1" id="KW-0732">Signal</keyword>
<comment type="caution">
    <text evidence="3">The sequence shown here is derived from an EMBL/GenBank/DDBJ whole genome shotgun (WGS) entry which is preliminary data.</text>
</comment>
<dbReference type="Proteomes" id="UP000547674">
    <property type="component" value="Unassembled WGS sequence"/>
</dbReference>
<accession>A0A7Y2ED15</accession>
<organism evidence="3 4">
    <name type="scientific">Eiseniibacteriota bacterium</name>
    <dbReference type="NCBI Taxonomy" id="2212470"/>
    <lineage>
        <taxon>Bacteria</taxon>
        <taxon>Candidatus Eiseniibacteriota</taxon>
    </lineage>
</organism>